<keyword evidence="1 4" id="KW-0808">Transferase</keyword>
<dbReference type="Gene3D" id="3.40.50.2000">
    <property type="entry name" value="Glycogen Phosphorylase B"/>
    <property type="match status" value="2"/>
</dbReference>
<evidence type="ECO:0000256" key="1">
    <source>
        <dbReference type="ARBA" id="ARBA00022679"/>
    </source>
</evidence>
<evidence type="ECO:0000259" key="2">
    <source>
        <dbReference type="Pfam" id="PF00534"/>
    </source>
</evidence>
<name>A0A6S6I639_ERYRH</name>
<feature type="domain" description="Glycosyltransferase subfamily 4-like N-terminal" evidence="3">
    <location>
        <begin position="3"/>
        <end position="149"/>
    </location>
</feature>
<dbReference type="InterPro" id="IPR001296">
    <property type="entry name" value="Glyco_trans_1"/>
</dbReference>
<dbReference type="Pfam" id="PF00534">
    <property type="entry name" value="Glycos_transf_1"/>
    <property type="match status" value="1"/>
</dbReference>
<dbReference type="GO" id="GO:0016757">
    <property type="term" value="F:glycosyltransferase activity"/>
    <property type="evidence" value="ECO:0007669"/>
    <property type="project" value="InterPro"/>
</dbReference>
<proteinExistence type="predicted"/>
<feature type="domain" description="Glycosyl transferase family 1" evidence="2">
    <location>
        <begin position="188"/>
        <end position="338"/>
    </location>
</feature>
<protein>
    <submittedName>
        <fullName evidence="4">Glycosyltransferase family 4 protein</fullName>
    </submittedName>
</protein>
<reference evidence="4" key="1">
    <citation type="submission" date="2020-02" db="EMBL/GenBank/DDBJ databases">
        <title>Development of a multiplex PCR-based assay for rapid serotyping of Erysipelothrix species.</title>
        <authorList>
            <person name="Shimoji Y."/>
            <person name="Shiraiwa K."/>
            <person name="Tominaga H."/>
            <person name="Nishikawa S."/>
            <person name="Eguchi M."/>
            <person name="Hikono H."/>
            <person name="Ogawa Y."/>
        </authorList>
    </citation>
    <scope>NUCLEOTIDE SEQUENCE</scope>
    <source>
        <strain evidence="4">IV.12/8</strain>
    </source>
</reference>
<dbReference type="SUPFAM" id="SSF53756">
    <property type="entry name" value="UDP-Glycosyltransferase/glycogen phosphorylase"/>
    <property type="match status" value="1"/>
</dbReference>
<dbReference type="GO" id="GO:0009103">
    <property type="term" value="P:lipopolysaccharide biosynthetic process"/>
    <property type="evidence" value="ECO:0007669"/>
    <property type="project" value="TreeGrafter"/>
</dbReference>
<sequence length="363" mass="41797">MRKILLVGNSEIVIYKFRKEIIEGFVKEGYEVAVAFPVLKNDKREYFDSIGVKYYDVKIDRRGKNPFKDFILVKDFKKILEDFSPNIVLSYTIKPNLYLAYLQKKYRYNFFPTITGFGTAINNGGFLAETIFHLYSHFFKNAQCVFVQNESAKTQLINKTKIKNTKIVVTPGSGVNVDEFQYMEPDNSNVTTFLYLGRIMKEKGFSNLIDAAKHFENYENIKFLAMGFVEENYKDTISNYVFKNLEIIPYSENVKQVIKQSTAIIHPSFHEGMSNVLLEAASMGRPIIASKIPGCQEIVDVGKNGFLFEAKNSEMLIDSINEFLCLNPSQVREMGLYGRRKVEKEFSRNIVFEVVNARIEDSL</sequence>
<dbReference type="CDD" id="cd03808">
    <property type="entry name" value="GT4_CapM-like"/>
    <property type="match status" value="1"/>
</dbReference>
<dbReference type="PANTHER" id="PTHR46401:SF2">
    <property type="entry name" value="GLYCOSYLTRANSFERASE WBBK-RELATED"/>
    <property type="match status" value="1"/>
</dbReference>
<accession>A0A6S6I639</accession>
<organism evidence="4">
    <name type="scientific">Erysipelothrix rhusiopathiae</name>
    <dbReference type="NCBI Taxonomy" id="1648"/>
    <lineage>
        <taxon>Bacteria</taxon>
        <taxon>Bacillati</taxon>
        <taxon>Bacillota</taxon>
        <taxon>Erysipelotrichia</taxon>
        <taxon>Erysipelotrichales</taxon>
        <taxon>Erysipelotrichaceae</taxon>
        <taxon>Erysipelothrix</taxon>
    </lineage>
</organism>
<dbReference type="PANTHER" id="PTHR46401">
    <property type="entry name" value="GLYCOSYLTRANSFERASE WBBK-RELATED"/>
    <property type="match status" value="1"/>
</dbReference>
<dbReference type="InterPro" id="IPR028098">
    <property type="entry name" value="Glyco_trans_4-like_N"/>
</dbReference>
<evidence type="ECO:0000259" key="3">
    <source>
        <dbReference type="Pfam" id="PF13477"/>
    </source>
</evidence>
<evidence type="ECO:0000313" key="4">
    <source>
        <dbReference type="EMBL" id="BCB22661.1"/>
    </source>
</evidence>
<dbReference type="EMBL" id="LC528602">
    <property type="protein sequence ID" value="BCB22661.1"/>
    <property type="molecule type" value="Genomic_DNA"/>
</dbReference>
<dbReference type="AlphaFoldDB" id="A0A6S6I639"/>
<dbReference type="Pfam" id="PF13477">
    <property type="entry name" value="Glyco_trans_4_2"/>
    <property type="match status" value="1"/>
</dbReference>